<comment type="caution">
    <text evidence="1">The sequence shown here is derived from an EMBL/GenBank/DDBJ whole genome shotgun (WGS) entry which is preliminary data.</text>
</comment>
<evidence type="ECO:0000313" key="2">
    <source>
        <dbReference type="Proteomes" id="UP001501333"/>
    </source>
</evidence>
<sequence>MKKVFSFTMTILFLLVSFQQGLIVVHFKLNQQDIENQFCENKAKPALQCHGKCHLNKELEKSEKNDLELNSIFKKIDMLQHQNFEFPIRILKMINDKVLIYKEFSHFEPYLEIFVPPPIFLLNVEKHFNT</sequence>
<reference evidence="2" key="1">
    <citation type="journal article" date="2019" name="Int. J. Syst. Evol. Microbiol.">
        <title>The Global Catalogue of Microorganisms (GCM) 10K type strain sequencing project: providing services to taxonomists for standard genome sequencing and annotation.</title>
        <authorList>
            <consortium name="The Broad Institute Genomics Platform"/>
            <consortium name="The Broad Institute Genome Sequencing Center for Infectious Disease"/>
            <person name="Wu L."/>
            <person name="Ma J."/>
        </authorList>
    </citation>
    <scope>NUCLEOTIDE SEQUENCE [LARGE SCALE GENOMIC DNA]</scope>
    <source>
        <strain evidence="2">JCM 17386</strain>
    </source>
</reference>
<dbReference type="EMBL" id="BAABAO010000003">
    <property type="protein sequence ID" value="GAA4122079.1"/>
    <property type="molecule type" value="Genomic_DNA"/>
</dbReference>
<dbReference type="RefSeq" id="WP_229351200.1">
    <property type="nucleotide sequence ID" value="NZ_BAABAO010000003.1"/>
</dbReference>
<gene>
    <name evidence="1" type="ORF">GCM10022250_04350</name>
</gene>
<proteinExistence type="predicted"/>
<protein>
    <submittedName>
        <fullName evidence="1">Uncharacterized protein</fullName>
    </submittedName>
</protein>
<accession>A0ABP7XMD2</accession>
<evidence type="ECO:0000313" key="1">
    <source>
        <dbReference type="EMBL" id="GAA4122079.1"/>
    </source>
</evidence>
<dbReference type="Proteomes" id="UP001501333">
    <property type="component" value="Unassembled WGS sequence"/>
</dbReference>
<name>A0ABP7XMD2_9FLAO</name>
<keyword evidence="2" id="KW-1185">Reference proteome</keyword>
<organism evidence="1 2">
    <name type="scientific">Flavobacterium chungbukense</name>
    <dbReference type="NCBI Taxonomy" id="877464"/>
    <lineage>
        <taxon>Bacteria</taxon>
        <taxon>Pseudomonadati</taxon>
        <taxon>Bacteroidota</taxon>
        <taxon>Flavobacteriia</taxon>
        <taxon>Flavobacteriales</taxon>
        <taxon>Flavobacteriaceae</taxon>
        <taxon>Flavobacterium</taxon>
    </lineage>
</organism>